<dbReference type="InterPro" id="IPR036397">
    <property type="entry name" value="RNaseH_sf"/>
</dbReference>
<dbReference type="AlphaFoldDB" id="A0A1M5F2R3"/>
<dbReference type="Gene3D" id="3.40.1440.10">
    <property type="entry name" value="GIY-YIG endonuclease"/>
    <property type="match status" value="1"/>
</dbReference>
<dbReference type="Pfam" id="PF00929">
    <property type="entry name" value="RNase_T"/>
    <property type="match status" value="1"/>
</dbReference>
<dbReference type="CDD" id="cd06127">
    <property type="entry name" value="DEDDh"/>
    <property type="match status" value="1"/>
</dbReference>
<accession>A0A1M5F2R3</accession>
<keyword evidence="5" id="KW-1185">Reference proteome</keyword>
<dbReference type="Proteomes" id="UP000184048">
    <property type="component" value="Unassembled WGS sequence"/>
</dbReference>
<dbReference type="Pfam" id="PF01541">
    <property type="entry name" value="GIY-YIG"/>
    <property type="match status" value="1"/>
</dbReference>
<dbReference type="SMART" id="SM00479">
    <property type="entry name" value="EXOIII"/>
    <property type="match status" value="1"/>
</dbReference>
<dbReference type="GO" id="GO:0008408">
    <property type="term" value="F:3'-5' exonuclease activity"/>
    <property type="evidence" value="ECO:0007669"/>
    <property type="project" value="TreeGrafter"/>
</dbReference>
<reference evidence="4 5" key="1">
    <citation type="submission" date="2016-11" db="EMBL/GenBank/DDBJ databases">
        <authorList>
            <person name="Jaros S."/>
            <person name="Januszkiewicz K."/>
            <person name="Wedrychowicz H."/>
        </authorList>
    </citation>
    <scope>NUCLEOTIDE SEQUENCE [LARGE SCALE GENOMIC DNA]</scope>
    <source>
        <strain evidence="4 5">DSM 18119</strain>
    </source>
</reference>
<comment type="subunit">
    <text evidence="2">DNA polymerase III contains a core (composed of alpha, epsilon and theta chains) that associates with a tau subunit. This core dimerizes to form the POLIII' complex. PolIII' associates with the gamma complex (composed of gamma, delta, delta', psi and chi chains) and with the beta chain to form the complete DNA polymerase III complex.</text>
</comment>
<dbReference type="Gene3D" id="3.30.420.10">
    <property type="entry name" value="Ribonuclease H-like superfamily/Ribonuclease H"/>
    <property type="match status" value="1"/>
</dbReference>
<feature type="domain" description="GIY-YIG" evidence="3">
    <location>
        <begin position="207"/>
        <end position="285"/>
    </location>
</feature>
<dbReference type="NCBIfam" id="TIGR00573">
    <property type="entry name" value="dnaq"/>
    <property type="match status" value="1"/>
</dbReference>
<dbReference type="PANTHER" id="PTHR30231:SF41">
    <property type="entry name" value="DNA POLYMERASE III SUBUNIT EPSILON"/>
    <property type="match status" value="1"/>
</dbReference>
<dbReference type="InterPro" id="IPR000305">
    <property type="entry name" value="GIY-YIG_endonuc"/>
</dbReference>
<dbReference type="InterPro" id="IPR006054">
    <property type="entry name" value="DnaQ"/>
</dbReference>
<evidence type="ECO:0000313" key="5">
    <source>
        <dbReference type="Proteomes" id="UP000184048"/>
    </source>
</evidence>
<name>A0A1M5F2R3_9BACT</name>
<dbReference type="GO" id="GO:0003887">
    <property type="term" value="F:DNA-directed DNA polymerase activity"/>
    <property type="evidence" value="ECO:0007669"/>
    <property type="project" value="InterPro"/>
</dbReference>
<dbReference type="GO" id="GO:0003677">
    <property type="term" value="F:DNA binding"/>
    <property type="evidence" value="ECO:0007669"/>
    <property type="project" value="InterPro"/>
</dbReference>
<gene>
    <name evidence="4" type="ORF">SAMN02745131_03704</name>
</gene>
<dbReference type="SUPFAM" id="SSF82771">
    <property type="entry name" value="GIY-YIG endonuclease"/>
    <property type="match status" value="1"/>
</dbReference>
<evidence type="ECO:0000313" key="4">
    <source>
        <dbReference type="EMBL" id="SHF85860.1"/>
    </source>
</evidence>
<protein>
    <submittedName>
        <fullName evidence="4">DNA polymerase-3 subunit epsilon</fullName>
    </submittedName>
</protein>
<dbReference type="PANTHER" id="PTHR30231">
    <property type="entry name" value="DNA POLYMERASE III SUBUNIT EPSILON"/>
    <property type="match status" value="1"/>
</dbReference>
<dbReference type="InterPro" id="IPR012337">
    <property type="entry name" value="RNaseH-like_sf"/>
</dbReference>
<dbReference type="EMBL" id="FQUU01000021">
    <property type="protein sequence ID" value="SHF85860.1"/>
    <property type="molecule type" value="Genomic_DNA"/>
</dbReference>
<dbReference type="GO" id="GO:0045004">
    <property type="term" value="P:DNA replication proofreading"/>
    <property type="evidence" value="ECO:0007669"/>
    <property type="project" value="TreeGrafter"/>
</dbReference>
<dbReference type="PROSITE" id="PS50164">
    <property type="entry name" value="GIY_YIG"/>
    <property type="match status" value="1"/>
</dbReference>
<dbReference type="GO" id="GO:0006289">
    <property type="term" value="P:nucleotide-excision repair"/>
    <property type="evidence" value="ECO:0007669"/>
    <property type="project" value="InterPro"/>
</dbReference>
<comment type="function">
    <text evidence="1">DNA polymerase III is a complex, multichain enzyme responsible for most of the replicative synthesis in bacteria. The epsilon subunit contain the editing function and is a proofreading 3'-5' exonuclease.</text>
</comment>
<evidence type="ECO:0000256" key="2">
    <source>
        <dbReference type="ARBA" id="ARBA00026073"/>
    </source>
</evidence>
<evidence type="ECO:0000259" key="3">
    <source>
        <dbReference type="PROSITE" id="PS50164"/>
    </source>
</evidence>
<dbReference type="CDD" id="cd10434">
    <property type="entry name" value="GIY-YIG_UvrC_Cho"/>
    <property type="match status" value="1"/>
</dbReference>
<dbReference type="SUPFAM" id="SSF53098">
    <property type="entry name" value="Ribonuclease H-like"/>
    <property type="match status" value="1"/>
</dbReference>
<dbReference type="InterPro" id="IPR013520">
    <property type="entry name" value="Ribonucl_H"/>
</dbReference>
<proteinExistence type="predicted"/>
<dbReference type="InterPro" id="IPR047296">
    <property type="entry name" value="GIY-YIG_UvrC_Cho"/>
</dbReference>
<dbReference type="InterPro" id="IPR035901">
    <property type="entry name" value="GIY-YIG_endonuc_sf"/>
</dbReference>
<dbReference type="FunFam" id="3.30.420.10:FF:000045">
    <property type="entry name" value="3'-5' exonuclease DinG"/>
    <property type="match status" value="1"/>
</dbReference>
<sequence>MPSNSQKYSKAMYAIVDIETTGGYAAANGIIEISIKIFDGAVITEEFETLINPDQVIPKYIQAFTGITNEMVQDAPRFEEVAERVFTCLQGNIFVAHNVNFDYSFIKSHLDFYGYTFTAKKLCTVRLARQIFPGFPSYSLGNLCHSLGIELVNRHRAGGDASATVVLFQKLLANDIKDHIKTSLGRDSKEQVLPPNVPKSDFDILPKTPGVYYFHDQKGKVIYVGKAKNIRTRVNSHFSNNSDSRQKQNFLRNTYSISFQSTATELMAAILESTEIKRLWPVFNTSQKRQEEVYGIFVYEDQNGYMRLAIEKRRKNANPVCTFHFKVDGHGVLRKLMKEFSLCPKLCFMQTSNDQCVGIVEDHCFGACEKTEPFDAYNQRVLKAIASLTQRPSYVVLDKGLSDQELSCIMVVQGSFFGMGYLPKNITDINRKVIEEYIQPYKENSFIRNLLNSFYSNNPDNVRLLTDHS</sequence>
<dbReference type="GO" id="GO:0005829">
    <property type="term" value="C:cytosol"/>
    <property type="evidence" value="ECO:0007669"/>
    <property type="project" value="TreeGrafter"/>
</dbReference>
<organism evidence="4 5">
    <name type="scientific">Flavisolibacter ginsengisoli DSM 18119</name>
    <dbReference type="NCBI Taxonomy" id="1121884"/>
    <lineage>
        <taxon>Bacteria</taxon>
        <taxon>Pseudomonadati</taxon>
        <taxon>Bacteroidota</taxon>
        <taxon>Chitinophagia</taxon>
        <taxon>Chitinophagales</taxon>
        <taxon>Chitinophagaceae</taxon>
        <taxon>Flavisolibacter</taxon>
    </lineage>
</organism>
<dbReference type="SMART" id="SM00465">
    <property type="entry name" value="GIYc"/>
    <property type="match status" value="1"/>
</dbReference>
<evidence type="ECO:0000256" key="1">
    <source>
        <dbReference type="ARBA" id="ARBA00025483"/>
    </source>
</evidence>
<dbReference type="STRING" id="1121884.SAMN02745131_03704"/>